<reference evidence="2" key="1">
    <citation type="submission" date="2022-10" db="EMBL/GenBank/DDBJ databases">
        <title>The complete genomes of actinobacterial strains from the NBC collection.</title>
        <authorList>
            <person name="Joergensen T.S."/>
            <person name="Alvarez Arevalo M."/>
            <person name="Sterndorff E.B."/>
            <person name="Faurdal D."/>
            <person name="Vuksanovic O."/>
            <person name="Mourched A.-S."/>
            <person name="Charusanti P."/>
            <person name="Shaw S."/>
            <person name="Blin K."/>
            <person name="Weber T."/>
        </authorList>
    </citation>
    <scope>NUCLEOTIDE SEQUENCE</scope>
    <source>
        <strain evidence="2">NBC_00283</strain>
    </source>
</reference>
<dbReference type="Proteomes" id="UP001432075">
    <property type="component" value="Chromosome"/>
</dbReference>
<organism evidence="2 3">
    <name type="scientific">Streptomyces goshikiensis</name>
    <dbReference type="NCBI Taxonomy" id="1942"/>
    <lineage>
        <taxon>Bacteria</taxon>
        <taxon>Bacillati</taxon>
        <taxon>Actinomycetota</taxon>
        <taxon>Actinomycetes</taxon>
        <taxon>Kitasatosporales</taxon>
        <taxon>Streptomycetaceae</taxon>
        <taxon>Streptomyces</taxon>
    </lineage>
</organism>
<accession>A0ABZ1RL28</accession>
<evidence type="ECO:0000313" key="3">
    <source>
        <dbReference type="Proteomes" id="UP001432075"/>
    </source>
</evidence>
<dbReference type="InterPro" id="IPR029063">
    <property type="entry name" value="SAM-dependent_MTases_sf"/>
</dbReference>
<dbReference type="GO" id="GO:0008168">
    <property type="term" value="F:methyltransferase activity"/>
    <property type="evidence" value="ECO:0007669"/>
    <property type="project" value="UniProtKB-KW"/>
</dbReference>
<keyword evidence="2" id="KW-0808">Transferase</keyword>
<name>A0ABZ1RL28_9ACTN</name>
<dbReference type="InterPro" id="IPR041698">
    <property type="entry name" value="Methyltransf_25"/>
</dbReference>
<evidence type="ECO:0000313" key="2">
    <source>
        <dbReference type="EMBL" id="WUO47500.1"/>
    </source>
</evidence>
<dbReference type="EMBL" id="CP108057">
    <property type="protein sequence ID" value="WUO47500.1"/>
    <property type="molecule type" value="Genomic_DNA"/>
</dbReference>
<keyword evidence="3" id="KW-1185">Reference proteome</keyword>
<dbReference type="SUPFAM" id="SSF53335">
    <property type="entry name" value="S-adenosyl-L-methionine-dependent methyltransferases"/>
    <property type="match status" value="1"/>
</dbReference>
<sequence length="255" mass="28023">MTTTLGNALYDQKLASVYDRMYPIGHDTEQAVAFVAALTPPGGSVLELGVGTGRIAVPLAGHGFTVHGIDGSEPMLAELRARDPQGTVTTRLGDFTREGTGRTFDTVTLVLNTFFVAVTKEQQVGCLRLAREQLAPGGRFVLEAFDPAPYHHMEKPDHSMRHLDERSIMLDTLTVDRSQQLMLSTHTIIDGGAPETREHLLRYAFPFEIDLLAELSGLRLVERTEDWAGTPYTSSSLRHVSVYEADPDSPWGGCR</sequence>
<keyword evidence="2" id="KW-0489">Methyltransferase</keyword>
<proteinExistence type="predicted"/>
<dbReference type="RefSeq" id="WP_328776175.1">
    <property type="nucleotide sequence ID" value="NZ_CP108057.1"/>
</dbReference>
<feature type="domain" description="Methyltransferase" evidence="1">
    <location>
        <begin position="45"/>
        <end position="138"/>
    </location>
</feature>
<evidence type="ECO:0000259" key="1">
    <source>
        <dbReference type="Pfam" id="PF13649"/>
    </source>
</evidence>
<protein>
    <submittedName>
        <fullName evidence="2">Class I SAM-dependent methyltransferase</fullName>
    </submittedName>
</protein>
<dbReference type="GO" id="GO:0032259">
    <property type="term" value="P:methylation"/>
    <property type="evidence" value="ECO:0007669"/>
    <property type="project" value="UniProtKB-KW"/>
</dbReference>
<dbReference type="Pfam" id="PF13649">
    <property type="entry name" value="Methyltransf_25"/>
    <property type="match status" value="1"/>
</dbReference>
<gene>
    <name evidence="2" type="ORF">OHU17_17465</name>
</gene>
<dbReference type="Gene3D" id="3.40.50.150">
    <property type="entry name" value="Vaccinia Virus protein VP39"/>
    <property type="match status" value="1"/>
</dbReference>
<dbReference type="CDD" id="cd02440">
    <property type="entry name" value="AdoMet_MTases"/>
    <property type="match status" value="1"/>
</dbReference>